<evidence type="ECO:0000259" key="2">
    <source>
        <dbReference type="Pfam" id="PF03061"/>
    </source>
</evidence>
<dbReference type="GO" id="GO:0016289">
    <property type="term" value="F:acyl-CoA hydrolase activity"/>
    <property type="evidence" value="ECO:0007669"/>
    <property type="project" value="TreeGrafter"/>
</dbReference>
<dbReference type="InterPro" id="IPR029069">
    <property type="entry name" value="HotDog_dom_sf"/>
</dbReference>
<comment type="caution">
    <text evidence="3">The sequence shown here is derived from an EMBL/GenBank/DDBJ whole genome shotgun (WGS) entry which is preliminary data.</text>
</comment>
<evidence type="ECO:0000256" key="1">
    <source>
        <dbReference type="ARBA" id="ARBA00022801"/>
    </source>
</evidence>
<proteinExistence type="predicted"/>
<reference evidence="3" key="1">
    <citation type="submission" date="2020-10" db="EMBL/GenBank/DDBJ databases">
        <title>Connecting structure to function with the recovery of over 1000 high-quality activated sludge metagenome-assembled genomes encoding full-length rRNA genes using long-read sequencing.</title>
        <authorList>
            <person name="Singleton C.M."/>
            <person name="Petriglieri F."/>
            <person name="Kristensen J.M."/>
            <person name="Kirkegaard R.H."/>
            <person name="Michaelsen T.Y."/>
            <person name="Andersen M.H."/>
            <person name="Karst S.M."/>
            <person name="Dueholm M.S."/>
            <person name="Nielsen P.H."/>
            <person name="Albertsen M."/>
        </authorList>
    </citation>
    <scope>NUCLEOTIDE SEQUENCE</scope>
    <source>
        <strain evidence="3">EsbW_18-Q3-R4-48_MAXAC.044</strain>
    </source>
</reference>
<sequence length="142" mass="15361">MDMKAIQTFFNREDAFANHNGMTITEVREGYARSEMELQPYHLNGARTVHGGVLFTLADFAFAAASNSRGQLALSINSSISIFKGAKQGKLIAEAREVSNAPKLASFEVSIRNQAGDLLATFQGMVYRKSVSLQSLLSGQAG</sequence>
<dbReference type="InterPro" id="IPR003736">
    <property type="entry name" value="PAAI_dom"/>
</dbReference>
<dbReference type="Gene3D" id="3.10.129.10">
    <property type="entry name" value="Hotdog Thioesterase"/>
    <property type="match status" value="1"/>
</dbReference>
<gene>
    <name evidence="3" type="ORF">IPJ48_12600</name>
</gene>
<keyword evidence="1" id="KW-0378">Hydrolase</keyword>
<organism evidence="3 4">
    <name type="scientific">Candidatus Propionivibrio dominans</name>
    <dbReference type="NCBI Taxonomy" id="2954373"/>
    <lineage>
        <taxon>Bacteria</taxon>
        <taxon>Pseudomonadati</taxon>
        <taxon>Pseudomonadota</taxon>
        <taxon>Betaproteobacteria</taxon>
        <taxon>Rhodocyclales</taxon>
        <taxon>Rhodocyclaceae</taxon>
        <taxon>Propionivibrio</taxon>
    </lineage>
</organism>
<dbReference type="PANTHER" id="PTHR42856:SF1">
    <property type="entry name" value="ACYL-COENZYME A THIOESTERASE PAAI"/>
    <property type="match status" value="1"/>
</dbReference>
<dbReference type="NCBIfam" id="TIGR00369">
    <property type="entry name" value="unchar_dom_1"/>
    <property type="match status" value="1"/>
</dbReference>
<dbReference type="Pfam" id="PF03061">
    <property type="entry name" value="4HBT"/>
    <property type="match status" value="1"/>
</dbReference>
<dbReference type="Proteomes" id="UP000886602">
    <property type="component" value="Unassembled WGS sequence"/>
</dbReference>
<feature type="domain" description="Thioesterase" evidence="2">
    <location>
        <begin position="48"/>
        <end position="119"/>
    </location>
</feature>
<dbReference type="CDD" id="cd03443">
    <property type="entry name" value="PaaI_thioesterase"/>
    <property type="match status" value="1"/>
</dbReference>
<evidence type="ECO:0000313" key="4">
    <source>
        <dbReference type="Proteomes" id="UP000886602"/>
    </source>
</evidence>
<dbReference type="InterPro" id="IPR052723">
    <property type="entry name" value="Acyl-CoA_thioesterase_PaaI"/>
</dbReference>
<dbReference type="SUPFAM" id="SSF54637">
    <property type="entry name" value="Thioesterase/thiol ester dehydrase-isomerase"/>
    <property type="match status" value="1"/>
</dbReference>
<evidence type="ECO:0000313" key="3">
    <source>
        <dbReference type="EMBL" id="MBK7423868.1"/>
    </source>
</evidence>
<dbReference type="PANTHER" id="PTHR42856">
    <property type="entry name" value="ACYL-COENZYME A THIOESTERASE PAAI"/>
    <property type="match status" value="1"/>
</dbReference>
<protein>
    <submittedName>
        <fullName evidence="3">PaaI family thioesterase</fullName>
    </submittedName>
</protein>
<dbReference type="AlphaFoldDB" id="A0A9D7FDH6"/>
<accession>A0A9D7FDH6</accession>
<dbReference type="InterPro" id="IPR006683">
    <property type="entry name" value="Thioestr_dom"/>
</dbReference>
<name>A0A9D7FDH6_9RHOO</name>
<dbReference type="EMBL" id="JADJNC010000019">
    <property type="protein sequence ID" value="MBK7423868.1"/>
    <property type="molecule type" value="Genomic_DNA"/>
</dbReference>